<dbReference type="VEuPathDB" id="TriTrypDB:TRSC58_02253"/>
<dbReference type="GO" id="GO:0005682">
    <property type="term" value="C:U5 snRNP"/>
    <property type="evidence" value="ECO:0007669"/>
    <property type="project" value="TreeGrafter"/>
</dbReference>
<dbReference type="Pfam" id="PF01423">
    <property type="entry name" value="LSM"/>
    <property type="match status" value="1"/>
</dbReference>
<comment type="caution">
    <text evidence="5">The sequence shown here is derived from an EMBL/GenBank/DDBJ whole genome shotgun (WGS) entry which is preliminary data.</text>
</comment>
<dbReference type="OrthoDB" id="2146at2759"/>
<keyword evidence="2 5" id="KW-0687">Ribonucleoprotein</keyword>
<dbReference type="GO" id="GO:0005687">
    <property type="term" value="C:U4 snRNP"/>
    <property type="evidence" value="ECO:0007669"/>
    <property type="project" value="TreeGrafter"/>
</dbReference>
<dbReference type="PANTHER" id="PTHR10553">
    <property type="entry name" value="SMALL NUCLEAR RIBONUCLEOPROTEIN"/>
    <property type="match status" value="1"/>
</dbReference>
<dbReference type="GO" id="GO:0005685">
    <property type="term" value="C:U1 snRNP"/>
    <property type="evidence" value="ECO:0007669"/>
    <property type="project" value="TreeGrafter"/>
</dbReference>
<organism evidence="5 6">
    <name type="scientific">Trypanosoma rangeli SC58</name>
    <dbReference type="NCBI Taxonomy" id="429131"/>
    <lineage>
        <taxon>Eukaryota</taxon>
        <taxon>Discoba</taxon>
        <taxon>Euglenozoa</taxon>
        <taxon>Kinetoplastea</taxon>
        <taxon>Metakinetoplastina</taxon>
        <taxon>Trypanosomatida</taxon>
        <taxon>Trypanosomatidae</taxon>
        <taxon>Trypanosoma</taxon>
        <taxon>Herpetosoma</taxon>
    </lineage>
</organism>
<dbReference type="Gene3D" id="2.30.30.100">
    <property type="match status" value="1"/>
</dbReference>
<keyword evidence="6" id="KW-1185">Reference proteome</keyword>
<evidence type="ECO:0000256" key="1">
    <source>
        <dbReference type="ARBA" id="ARBA00006850"/>
    </source>
</evidence>
<dbReference type="SMART" id="SM00651">
    <property type="entry name" value="Sm"/>
    <property type="match status" value="1"/>
</dbReference>
<dbReference type="PANTHER" id="PTHR10553:SF2">
    <property type="entry name" value="SMALL NUCLEAR RIBONUCLEOPROTEIN G"/>
    <property type="match status" value="1"/>
</dbReference>
<dbReference type="AlphaFoldDB" id="A0A061J577"/>
<evidence type="ECO:0000256" key="2">
    <source>
        <dbReference type="ARBA" id="ARBA00023274"/>
    </source>
</evidence>
<dbReference type="GO" id="GO:0071011">
    <property type="term" value="C:precatalytic spliceosome"/>
    <property type="evidence" value="ECO:0007669"/>
    <property type="project" value="TreeGrafter"/>
</dbReference>
<name>A0A061J577_TRYRA</name>
<dbReference type="GO" id="GO:0097526">
    <property type="term" value="C:spliceosomal tri-snRNP complex"/>
    <property type="evidence" value="ECO:0007669"/>
    <property type="project" value="TreeGrafter"/>
</dbReference>
<protein>
    <recommendedName>
        <fullName evidence="3">Sm protein G</fullName>
    </recommendedName>
</protein>
<dbReference type="PROSITE" id="PS52002">
    <property type="entry name" value="SM"/>
    <property type="match status" value="1"/>
</dbReference>
<dbReference type="GO" id="GO:0071013">
    <property type="term" value="C:catalytic step 2 spliceosome"/>
    <property type="evidence" value="ECO:0007669"/>
    <property type="project" value="TreeGrafter"/>
</dbReference>
<dbReference type="FunFam" id="2.30.30.100:FF:000088">
    <property type="entry name" value="Small nuclear ribonucleoprotein Sm-G"/>
    <property type="match status" value="1"/>
</dbReference>
<dbReference type="Proteomes" id="UP000031737">
    <property type="component" value="Unassembled WGS sequence"/>
</dbReference>
<dbReference type="GO" id="GO:0005686">
    <property type="term" value="C:U2 snRNP"/>
    <property type="evidence" value="ECO:0007669"/>
    <property type="project" value="TreeGrafter"/>
</dbReference>
<sequence length="82" mass="8986">MPPKKSLPNLNHFMEKRVMVKLHGGRSISGELRGVDHFMSVVLFNATDESHSPNNEKNGEKMSLGTTVVRGSIIVDIVGLEA</sequence>
<dbReference type="GO" id="GO:0003723">
    <property type="term" value="F:RNA binding"/>
    <property type="evidence" value="ECO:0007669"/>
    <property type="project" value="InterPro"/>
</dbReference>
<dbReference type="GO" id="GO:0034719">
    <property type="term" value="C:SMN-Sm protein complex"/>
    <property type="evidence" value="ECO:0007669"/>
    <property type="project" value="TreeGrafter"/>
</dbReference>
<gene>
    <name evidence="5" type="ORF">TRSC58_02253</name>
</gene>
<dbReference type="SUPFAM" id="SSF50182">
    <property type="entry name" value="Sm-like ribonucleoproteins"/>
    <property type="match status" value="1"/>
</dbReference>
<evidence type="ECO:0000313" key="6">
    <source>
        <dbReference type="Proteomes" id="UP000031737"/>
    </source>
</evidence>
<dbReference type="GO" id="GO:0071004">
    <property type="term" value="C:U2-type prespliceosome"/>
    <property type="evidence" value="ECO:0007669"/>
    <property type="project" value="TreeGrafter"/>
</dbReference>
<dbReference type="InterPro" id="IPR044641">
    <property type="entry name" value="Lsm7/SmG-like"/>
</dbReference>
<accession>A0A061J577</accession>
<dbReference type="EMBL" id="AUPL01002253">
    <property type="protein sequence ID" value="ESL10019.1"/>
    <property type="molecule type" value="Genomic_DNA"/>
</dbReference>
<dbReference type="GO" id="GO:0005689">
    <property type="term" value="C:U12-type spliceosomal complex"/>
    <property type="evidence" value="ECO:0007669"/>
    <property type="project" value="TreeGrafter"/>
</dbReference>
<proteinExistence type="inferred from homology"/>
<comment type="similarity">
    <text evidence="1">Belongs to the snRNP Sm proteins family.</text>
</comment>
<evidence type="ECO:0000256" key="3">
    <source>
        <dbReference type="ARBA" id="ARBA00041356"/>
    </source>
</evidence>
<reference evidence="5 6" key="1">
    <citation type="submission" date="2013-07" db="EMBL/GenBank/DDBJ databases">
        <authorList>
            <person name="Stoco P.H."/>
            <person name="Wagner G."/>
            <person name="Gerber A."/>
            <person name="Zaha A."/>
            <person name="Thompson C."/>
            <person name="Bartholomeu D.C."/>
            <person name="Luckemeyer D.D."/>
            <person name="Bahia D."/>
            <person name="Loreto E."/>
            <person name="Prestes E.B."/>
            <person name="Lima F.M."/>
            <person name="Rodrigues-Luiz G."/>
            <person name="Vallejo G.A."/>
            <person name="Filho J.F."/>
            <person name="Monteiro K.M."/>
            <person name="Tyler K.M."/>
            <person name="de Almeida L.G."/>
            <person name="Ortiz M.F."/>
            <person name="Siervo M.A."/>
            <person name="de Moraes M.H."/>
            <person name="Cunha O.L."/>
            <person name="Mendonca-Neto R."/>
            <person name="Silva R."/>
            <person name="Teixeira S.M."/>
            <person name="Murta S.M."/>
            <person name="Sincero T.C."/>
            <person name="Mendes T.A."/>
            <person name="Urmenyi T.P."/>
            <person name="Silva V.G."/>
            <person name="da Rocha W.D."/>
            <person name="Andersson B."/>
            <person name="Romanha A.J."/>
            <person name="Steindel M."/>
            <person name="de Vasconcelos A.T."/>
            <person name="Grisard E.C."/>
        </authorList>
    </citation>
    <scope>NUCLEOTIDE SEQUENCE [LARGE SCALE GENOMIC DNA]</scope>
    <source>
        <strain evidence="5 6">SC58</strain>
    </source>
</reference>
<dbReference type="GO" id="GO:0043186">
    <property type="term" value="C:P granule"/>
    <property type="evidence" value="ECO:0007669"/>
    <property type="project" value="TreeGrafter"/>
</dbReference>
<evidence type="ECO:0000259" key="4">
    <source>
        <dbReference type="PROSITE" id="PS52002"/>
    </source>
</evidence>
<dbReference type="InterPro" id="IPR047575">
    <property type="entry name" value="Sm"/>
</dbReference>
<dbReference type="GO" id="GO:0000398">
    <property type="term" value="P:mRNA splicing, via spliceosome"/>
    <property type="evidence" value="ECO:0007669"/>
    <property type="project" value="TreeGrafter"/>
</dbReference>
<evidence type="ECO:0000313" key="5">
    <source>
        <dbReference type="EMBL" id="ESL10019.1"/>
    </source>
</evidence>
<feature type="domain" description="Sm" evidence="4">
    <location>
        <begin position="5"/>
        <end position="82"/>
    </location>
</feature>
<dbReference type="InterPro" id="IPR010920">
    <property type="entry name" value="LSM_dom_sf"/>
</dbReference>
<dbReference type="InterPro" id="IPR001163">
    <property type="entry name" value="Sm_dom_euk/arc"/>
</dbReference>